<keyword evidence="2" id="KW-1185">Reference proteome</keyword>
<dbReference type="EMBL" id="BNJF01000004">
    <property type="protein sequence ID" value="GHO49209.1"/>
    <property type="molecule type" value="Genomic_DNA"/>
</dbReference>
<dbReference type="Proteomes" id="UP000612362">
    <property type="component" value="Unassembled WGS sequence"/>
</dbReference>
<organism evidence="1 2">
    <name type="scientific">Ktedonospora formicarum</name>
    <dbReference type="NCBI Taxonomy" id="2778364"/>
    <lineage>
        <taxon>Bacteria</taxon>
        <taxon>Bacillati</taxon>
        <taxon>Chloroflexota</taxon>
        <taxon>Ktedonobacteria</taxon>
        <taxon>Ktedonobacterales</taxon>
        <taxon>Ktedonobacteraceae</taxon>
        <taxon>Ktedonospora</taxon>
    </lineage>
</organism>
<comment type="caution">
    <text evidence="1">The sequence shown here is derived from an EMBL/GenBank/DDBJ whole genome shotgun (WGS) entry which is preliminary data.</text>
</comment>
<dbReference type="AlphaFoldDB" id="A0A8J3ID83"/>
<gene>
    <name evidence="1" type="ORF">KSX_73720</name>
</gene>
<protein>
    <submittedName>
        <fullName evidence="1">Uncharacterized protein</fullName>
    </submittedName>
</protein>
<proteinExistence type="predicted"/>
<accession>A0A8J3ID83</accession>
<reference evidence="1" key="1">
    <citation type="submission" date="2020-10" db="EMBL/GenBank/DDBJ databases">
        <title>Taxonomic study of unclassified bacteria belonging to the class Ktedonobacteria.</title>
        <authorList>
            <person name="Yabe S."/>
            <person name="Wang C.M."/>
            <person name="Zheng Y."/>
            <person name="Sakai Y."/>
            <person name="Cavaletti L."/>
            <person name="Monciardini P."/>
            <person name="Donadio S."/>
        </authorList>
    </citation>
    <scope>NUCLEOTIDE SEQUENCE</scope>
    <source>
        <strain evidence="1">SOSP1-1</strain>
    </source>
</reference>
<sequence>MLDLFLRIPGKHQFLVGGRHLDRLQPRVNLSLFSALQLGYTPEVKCSFLDLNNIEQAAETIAHFQPTIVVCAATRQRLGGTQSLPPSLATQLAHAPMGPRLPLHLSLVYKLMQAVKLSGVKPLVLNAIYPDVIHPVLQKVGLAPTTGIGDLANNIPAIRLALASSLNEPFEQVDVRLVMARAVSYRLSRASIDGLPFHATFLANGEDITLHIDTRSVFEALPITFQRTGGDTGLLMTAASAMAMFKGIVQDSHELMHAPGPRGLPGGYPVLVHNHGIEIALPHQISMHRALQINHAGLRLDGIERIEEDGTVIFTDEATTLYQDILGYECKRLPLTEVEERAQELQERYTMLAHLTH</sequence>
<name>A0A8J3ID83_9CHLR</name>
<evidence type="ECO:0000313" key="2">
    <source>
        <dbReference type="Proteomes" id="UP000612362"/>
    </source>
</evidence>
<evidence type="ECO:0000313" key="1">
    <source>
        <dbReference type="EMBL" id="GHO49209.1"/>
    </source>
</evidence>